<evidence type="ECO:0000313" key="2">
    <source>
        <dbReference type="EMBL" id="GGA78831.1"/>
    </source>
</evidence>
<proteinExistence type="predicted"/>
<sequence>MKLYFRTLWPRLWLVSAATASLMVGDILIGTELFWPIFWPESRPDWLSAGMLVFLWVVPVLLVLKREGIRRASLAQFVAVSLAFAVLTLTSIVAVMFQLFLLVSVYHGLLR</sequence>
<keyword evidence="1" id="KW-0472">Membrane</keyword>
<keyword evidence="3" id="KW-1185">Reference proteome</keyword>
<evidence type="ECO:0008006" key="4">
    <source>
        <dbReference type="Google" id="ProtNLM"/>
    </source>
</evidence>
<organism evidence="2 3">
    <name type="scientific">Arenimonas soli</name>
    <dbReference type="NCBI Taxonomy" id="2269504"/>
    <lineage>
        <taxon>Bacteria</taxon>
        <taxon>Pseudomonadati</taxon>
        <taxon>Pseudomonadota</taxon>
        <taxon>Gammaproteobacteria</taxon>
        <taxon>Lysobacterales</taxon>
        <taxon>Lysobacteraceae</taxon>
        <taxon>Arenimonas</taxon>
    </lineage>
</organism>
<evidence type="ECO:0000313" key="3">
    <source>
        <dbReference type="Proteomes" id="UP000623419"/>
    </source>
</evidence>
<feature type="transmembrane region" description="Helical" evidence="1">
    <location>
        <begin position="76"/>
        <end position="106"/>
    </location>
</feature>
<name>A0ABQ1HI21_9GAMM</name>
<accession>A0ABQ1HI21</accession>
<comment type="caution">
    <text evidence="2">The sequence shown here is derived from an EMBL/GenBank/DDBJ whole genome shotgun (WGS) entry which is preliminary data.</text>
</comment>
<protein>
    <recommendedName>
        <fullName evidence="4">Sensor histidine kinase</fullName>
    </recommendedName>
</protein>
<gene>
    <name evidence="2" type="ORF">GCM10011521_16320</name>
</gene>
<reference evidence="3" key="1">
    <citation type="journal article" date="2019" name="Int. J. Syst. Evol. Microbiol.">
        <title>The Global Catalogue of Microorganisms (GCM) 10K type strain sequencing project: providing services to taxonomists for standard genome sequencing and annotation.</title>
        <authorList>
            <consortium name="The Broad Institute Genomics Platform"/>
            <consortium name="The Broad Institute Genome Sequencing Center for Infectious Disease"/>
            <person name="Wu L."/>
            <person name="Ma J."/>
        </authorList>
    </citation>
    <scope>NUCLEOTIDE SEQUENCE [LARGE SCALE GENOMIC DNA]</scope>
    <source>
        <strain evidence="3">CGMCC 1.15905</strain>
    </source>
</reference>
<keyword evidence="1" id="KW-0812">Transmembrane</keyword>
<feature type="transmembrane region" description="Helical" evidence="1">
    <location>
        <begin position="46"/>
        <end position="64"/>
    </location>
</feature>
<keyword evidence="1" id="KW-1133">Transmembrane helix</keyword>
<evidence type="ECO:0000256" key="1">
    <source>
        <dbReference type="SAM" id="Phobius"/>
    </source>
</evidence>
<dbReference type="Proteomes" id="UP000623419">
    <property type="component" value="Unassembled WGS sequence"/>
</dbReference>
<feature type="transmembrane region" description="Helical" evidence="1">
    <location>
        <begin position="12"/>
        <end position="34"/>
    </location>
</feature>
<dbReference type="EMBL" id="BMKC01000002">
    <property type="protein sequence ID" value="GGA78831.1"/>
    <property type="molecule type" value="Genomic_DNA"/>
</dbReference>